<gene>
    <name evidence="1" type="ORF">LITE_LOCUS37127</name>
</gene>
<dbReference type="Gene3D" id="1.25.40.10">
    <property type="entry name" value="Tetratricopeptide repeat domain"/>
    <property type="match status" value="1"/>
</dbReference>
<dbReference type="PANTHER" id="PTHR47604:SF1">
    <property type="entry name" value="ADENYLYL CYCLASE"/>
    <property type="match status" value="1"/>
</dbReference>
<dbReference type="InterPro" id="IPR011990">
    <property type="entry name" value="TPR-like_helical_dom_sf"/>
</dbReference>
<dbReference type="EMBL" id="CAMGYJ010000008">
    <property type="protein sequence ID" value="CAI0466669.1"/>
    <property type="molecule type" value="Genomic_DNA"/>
</dbReference>
<dbReference type="PROSITE" id="PS51257">
    <property type="entry name" value="PROKAR_LIPOPROTEIN"/>
    <property type="match status" value="1"/>
</dbReference>
<name>A0AAV0P804_9ROSI</name>
<dbReference type="Proteomes" id="UP001154282">
    <property type="component" value="Unassembled WGS sequence"/>
</dbReference>
<sequence length="402" mass="44619">MKVFSGGRQFARLLKSSVLLNSAAGCRNFSSESWILAAPQAACLPWLHQLHDATFSSVRFPGHYTAKAHFSTESNNAEIAPTEAVKEFHEKILESVNTKRTMSPNAWLWSLIEKCESHKDIELLFDCLENIRRFRLSNLRIHDNFNCNLCREVAKACARAGAIDFGMCLIRLNSPQSAGKKTLWKHNVYGLTPSVASANHLLKNAKVHDDVKLMVEIMGLLKKNDVPLQPSTADIVFSICNNVGNLELMAKYLKKFVKAGVQLRTAAFDASMDLAAKKGDTEALWDIEKLRSKSMKQLSLVTGFSCAKGLILGRKPQEAASIIQVLNETLPETKKSGIMVELQKLASEWPLDVVKHQSEDKRKELAAALKSDIPAMISALLNTGLEVSVDLENLTSKEEMLQ</sequence>
<evidence type="ECO:0000313" key="1">
    <source>
        <dbReference type="EMBL" id="CAI0466669.1"/>
    </source>
</evidence>
<accession>A0AAV0P804</accession>
<proteinExistence type="predicted"/>
<protein>
    <submittedName>
        <fullName evidence="1">Uncharacterized protein</fullName>
    </submittedName>
</protein>
<reference evidence="1" key="1">
    <citation type="submission" date="2022-08" db="EMBL/GenBank/DDBJ databases">
        <authorList>
            <person name="Gutierrez-Valencia J."/>
        </authorList>
    </citation>
    <scope>NUCLEOTIDE SEQUENCE</scope>
</reference>
<keyword evidence="2" id="KW-1185">Reference proteome</keyword>
<dbReference type="PANTHER" id="PTHR47604">
    <property type="entry name" value="ADENYLYL CYCLASE"/>
    <property type="match status" value="1"/>
</dbReference>
<comment type="caution">
    <text evidence="1">The sequence shown here is derived from an EMBL/GenBank/DDBJ whole genome shotgun (WGS) entry which is preliminary data.</text>
</comment>
<dbReference type="AlphaFoldDB" id="A0AAV0P804"/>
<organism evidence="1 2">
    <name type="scientific">Linum tenue</name>
    <dbReference type="NCBI Taxonomy" id="586396"/>
    <lineage>
        <taxon>Eukaryota</taxon>
        <taxon>Viridiplantae</taxon>
        <taxon>Streptophyta</taxon>
        <taxon>Embryophyta</taxon>
        <taxon>Tracheophyta</taxon>
        <taxon>Spermatophyta</taxon>
        <taxon>Magnoliopsida</taxon>
        <taxon>eudicotyledons</taxon>
        <taxon>Gunneridae</taxon>
        <taxon>Pentapetalae</taxon>
        <taxon>rosids</taxon>
        <taxon>fabids</taxon>
        <taxon>Malpighiales</taxon>
        <taxon>Linaceae</taxon>
        <taxon>Linum</taxon>
    </lineage>
</organism>
<evidence type="ECO:0000313" key="2">
    <source>
        <dbReference type="Proteomes" id="UP001154282"/>
    </source>
</evidence>